<dbReference type="AlphaFoldDB" id="A0A1F7SLB0"/>
<sequence length="248" mass="28105">MLANQIEIQVKEKNGSLVDFIINLQRYAVAGQMFSDITHELNNIVGAMLGFAQIAKMTNKENDIKKCFEVIISCSEKAKQINNSMLSYLQANSKDEREADINTIIYQSISLANKGFYRKGIKVSFLPGSIPIIKLRIGLFQHAFLNFLLDVKKNISNGKELKITTEHNEKEKQIEINLRNSTFLADCRTRAERLESFQDIFNSFENPDGLNKDINVRIASWIVNKEIGGEVLNSGEEKVTGYKIKIPV</sequence>
<feature type="domain" description="Signal transduction histidine kinase dimerisation/phosphoacceptor" evidence="1">
    <location>
        <begin position="29"/>
        <end position="94"/>
    </location>
</feature>
<reference evidence="2 3" key="1">
    <citation type="journal article" date="2016" name="Nat. Commun.">
        <title>Thousands of microbial genomes shed light on interconnected biogeochemical processes in an aquifer system.</title>
        <authorList>
            <person name="Anantharaman K."/>
            <person name="Brown C.T."/>
            <person name="Hug L.A."/>
            <person name="Sharon I."/>
            <person name="Castelle C.J."/>
            <person name="Probst A.J."/>
            <person name="Thomas B.C."/>
            <person name="Singh A."/>
            <person name="Wilkins M.J."/>
            <person name="Karaoz U."/>
            <person name="Brodie E.L."/>
            <person name="Williams K.H."/>
            <person name="Hubbard S.S."/>
            <person name="Banfield J.F."/>
        </authorList>
    </citation>
    <scope>NUCLEOTIDE SEQUENCE [LARGE SCALE GENOMIC DNA]</scope>
</reference>
<dbReference type="STRING" id="1817883.A3G31_10480"/>
<dbReference type="CDD" id="cd00082">
    <property type="entry name" value="HisKA"/>
    <property type="match status" value="1"/>
</dbReference>
<accession>A0A1F7SLB0</accession>
<dbReference type="Proteomes" id="UP000178082">
    <property type="component" value="Unassembled WGS sequence"/>
</dbReference>
<evidence type="ECO:0000313" key="3">
    <source>
        <dbReference type="Proteomes" id="UP000178082"/>
    </source>
</evidence>
<dbReference type="InterPro" id="IPR003661">
    <property type="entry name" value="HisK_dim/P_dom"/>
</dbReference>
<dbReference type="SMART" id="SM00388">
    <property type="entry name" value="HisKA"/>
    <property type="match status" value="1"/>
</dbReference>
<dbReference type="SUPFAM" id="SSF47384">
    <property type="entry name" value="Homodimeric domain of signal transducing histidine kinase"/>
    <property type="match status" value="1"/>
</dbReference>
<dbReference type="GO" id="GO:0000155">
    <property type="term" value="F:phosphorelay sensor kinase activity"/>
    <property type="evidence" value="ECO:0007669"/>
    <property type="project" value="InterPro"/>
</dbReference>
<gene>
    <name evidence="2" type="ORF">A3G31_10480</name>
</gene>
<dbReference type="InterPro" id="IPR036097">
    <property type="entry name" value="HisK_dim/P_sf"/>
</dbReference>
<organism evidence="2 3">
    <name type="scientific">Candidatus Schekmanbacteria bacterium RIFCSPLOWO2_12_FULL_38_15</name>
    <dbReference type="NCBI Taxonomy" id="1817883"/>
    <lineage>
        <taxon>Bacteria</taxon>
        <taxon>Candidatus Schekmaniibacteriota</taxon>
    </lineage>
</organism>
<evidence type="ECO:0000313" key="2">
    <source>
        <dbReference type="EMBL" id="OGL54570.1"/>
    </source>
</evidence>
<protein>
    <recommendedName>
        <fullName evidence="1">Signal transduction histidine kinase dimerisation/phosphoacceptor domain-containing protein</fullName>
    </recommendedName>
</protein>
<dbReference type="Gene3D" id="1.10.287.130">
    <property type="match status" value="1"/>
</dbReference>
<evidence type="ECO:0000259" key="1">
    <source>
        <dbReference type="SMART" id="SM00388"/>
    </source>
</evidence>
<dbReference type="Pfam" id="PF00512">
    <property type="entry name" value="HisKA"/>
    <property type="match status" value="1"/>
</dbReference>
<dbReference type="EMBL" id="MGDI01000011">
    <property type="protein sequence ID" value="OGL54570.1"/>
    <property type="molecule type" value="Genomic_DNA"/>
</dbReference>
<comment type="caution">
    <text evidence="2">The sequence shown here is derived from an EMBL/GenBank/DDBJ whole genome shotgun (WGS) entry which is preliminary data.</text>
</comment>
<name>A0A1F7SLB0_9BACT</name>
<proteinExistence type="predicted"/>